<name>A0A7W9SQQ6_ARMRO</name>
<comment type="subcellular location">
    <subcellularLocation>
        <location evidence="1">Cell membrane</location>
        <topology evidence="1">Multi-pass membrane protein</topology>
    </subcellularLocation>
</comment>
<evidence type="ECO:0000256" key="6">
    <source>
        <dbReference type="SAM" id="Phobius"/>
    </source>
</evidence>
<keyword evidence="2" id="KW-1003">Cell membrane</keyword>
<dbReference type="Proteomes" id="UP000520814">
    <property type="component" value="Unassembled WGS sequence"/>
</dbReference>
<evidence type="ECO:0000256" key="4">
    <source>
        <dbReference type="ARBA" id="ARBA00022989"/>
    </source>
</evidence>
<dbReference type="InterPro" id="IPR005171">
    <property type="entry name" value="Cyt_c_oxidase_su4_prok"/>
</dbReference>
<keyword evidence="3 6" id="KW-0812">Transmembrane</keyword>
<evidence type="ECO:0000256" key="1">
    <source>
        <dbReference type="ARBA" id="ARBA00004651"/>
    </source>
</evidence>
<evidence type="ECO:0000256" key="3">
    <source>
        <dbReference type="ARBA" id="ARBA00022692"/>
    </source>
</evidence>
<feature type="transmembrane region" description="Helical" evidence="6">
    <location>
        <begin position="60"/>
        <end position="79"/>
    </location>
</feature>
<dbReference type="InterPro" id="IPR011743">
    <property type="entry name" value="Caa3_sub_IV"/>
</dbReference>
<comment type="caution">
    <text evidence="7">The sequence shown here is derived from an EMBL/GenBank/DDBJ whole genome shotgun (WGS) entry which is preliminary data.</text>
</comment>
<dbReference type="RefSeq" id="WP_184197221.1">
    <property type="nucleotide sequence ID" value="NZ_JACHGW010000002.1"/>
</dbReference>
<organism evidence="7 8">
    <name type="scientific">Armatimonas rosea</name>
    <dbReference type="NCBI Taxonomy" id="685828"/>
    <lineage>
        <taxon>Bacteria</taxon>
        <taxon>Bacillati</taxon>
        <taxon>Armatimonadota</taxon>
        <taxon>Armatimonadia</taxon>
        <taxon>Armatimonadales</taxon>
        <taxon>Armatimonadaceae</taxon>
        <taxon>Armatimonas</taxon>
    </lineage>
</organism>
<feature type="transmembrane region" description="Helical" evidence="6">
    <location>
        <begin position="91"/>
        <end position="111"/>
    </location>
</feature>
<sequence>MADITHGHDSHGHGRVHPAVEVIDHPKPLLYWQTYAGLFVLLIVTVLLYYIDLSAAMKWVGWNFVVAMIVASIKAYLVVRNFMNVKGSTKLTFLWAVLGFVWLMLMAGIFIDYRSRPVQGGWEPQFAGRMR</sequence>
<evidence type="ECO:0000256" key="2">
    <source>
        <dbReference type="ARBA" id="ARBA00022475"/>
    </source>
</evidence>
<reference evidence="7 8" key="1">
    <citation type="submission" date="2020-08" db="EMBL/GenBank/DDBJ databases">
        <title>Genomic Encyclopedia of Type Strains, Phase IV (KMG-IV): sequencing the most valuable type-strain genomes for metagenomic binning, comparative biology and taxonomic classification.</title>
        <authorList>
            <person name="Goeker M."/>
        </authorList>
    </citation>
    <scope>NUCLEOTIDE SEQUENCE [LARGE SCALE GENOMIC DNA]</scope>
    <source>
        <strain evidence="7 8">DSM 23562</strain>
    </source>
</reference>
<keyword evidence="8" id="KW-1185">Reference proteome</keyword>
<dbReference type="AlphaFoldDB" id="A0A7W9SQQ6"/>
<dbReference type="Pfam" id="PF03626">
    <property type="entry name" value="COX4_pro"/>
    <property type="match status" value="1"/>
</dbReference>
<gene>
    <name evidence="7" type="ORF">HNQ39_002871</name>
</gene>
<evidence type="ECO:0000313" key="7">
    <source>
        <dbReference type="EMBL" id="MBB6051080.1"/>
    </source>
</evidence>
<dbReference type="NCBIfam" id="TIGR02229">
    <property type="entry name" value="caa3_sub_IV"/>
    <property type="match status" value="1"/>
</dbReference>
<evidence type="ECO:0000313" key="8">
    <source>
        <dbReference type="Proteomes" id="UP000520814"/>
    </source>
</evidence>
<keyword evidence="5 6" id="KW-0472">Membrane</keyword>
<accession>A0A7W9SQQ6</accession>
<dbReference type="EMBL" id="JACHGW010000002">
    <property type="protein sequence ID" value="MBB6051080.1"/>
    <property type="molecule type" value="Genomic_DNA"/>
</dbReference>
<feature type="transmembrane region" description="Helical" evidence="6">
    <location>
        <begin position="30"/>
        <end position="51"/>
    </location>
</feature>
<keyword evidence="4 6" id="KW-1133">Transmembrane helix</keyword>
<evidence type="ECO:0000256" key="5">
    <source>
        <dbReference type="ARBA" id="ARBA00023136"/>
    </source>
</evidence>
<proteinExistence type="predicted"/>
<protein>
    <submittedName>
        <fullName evidence="7">Cytochrome c oxidase subunit 4</fullName>
    </submittedName>
</protein>